<dbReference type="InterPro" id="IPR000014">
    <property type="entry name" value="PAS"/>
</dbReference>
<dbReference type="InterPro" id="IPR002645">
    <property type="entry name" value="STAS_dom"/>
</dbReference>
<dbReference type="PANTHER" id="PTHR33745:SF8">
    <property type="entry name" value="BLUE-LIGHT PHOTORECEPTOR"/>
    <property type="match status" value="1"/>
</dbReference>
<evidence type="ECO:0000313" key="3">
    <source>
        <dbReference type="EMBL" id="SES01821.1"/>
    </source>
</evidence>
<dbReference type="Pfam" id="PF01740">
    <property type="entry name" value="STAS"/>
    <property type="match status" value="1"/>
</dbReference>
<organism evidence="3 4">
    <name type="scientific">Salipaludibacillus aurantiacus</name>
    <dbReference type="NCBI Taxonomy" id="1601833"/>
    <lineage>
        <taxon>Bacteria</taxon>
        <taxon>Bacillati</taxon>
        <taxon>Bacillota</taxon>
        <taxon>Bacilli</taxon>
        <taxon>Bacillales</taxon>
        <taxon>Bacillaceae</taxon>
    </lineage>
</organism>
<protein>
    <submittedName>
        <fullName evidence="3">PAS domain S-box-containing protein</fullName>
    </submittedName>
</protein>
<feature type="domain" description="STAS" evidence="2">
    <location>
        <begin position="155"/>
        <end position="238"/>
    </location>
</feature>
<proteinExistence type="predicted"/>
<dbReference type="CDD" id="cd07041">
    <property type="entry name" value="STAS_RsbR_RsbS_like"/>
    <property type="match status" value="1"/>
</dbReference>
<dbReference type="NCBIfam" id="TIGR00229">
    <property type="entry name" value="sensory_box"/>
    <property type="match status" value="1"/>
</dbReference>
<accession>A0A1H9TXS2</accession>
<gene>
    <name evidence="3" type="ORF">SAMN05518684_106150</name>
</gene>
<evidence type="ECO:0000259" key="2">
    <source>
        <dbReference type="PROSITE" id="PS50801"/>
    </source>
</evidence>
<dbReference type="InterPro" id="IPR036513">
    <property type="entry name" value="STAS_dom_sf"/>
</dbReference>
<name>A0A1H9TXS2_9BACI</name>
<dbReference type="EMBL" id="FOGT01000006">
    <property type="protein sequence ID" value="SES01821.1"/>
    <property type="molecule type" value="Genomic_DNA"/>
</dbReference>
<keyword evidence="4" id="KW-1185">Reference proteome</keyword>
<dbReference type="SUPFAM" id="SSF52091">
    <property type="entry name" value="SpoIIaa-like"/>
    <property type="match status" value="1"/>
</dbReference>
<dbReference type="Pfam" id="PF00989">
    <property type="entry name" value="PAS"/>
    <property type="match status" value="1"/>
</dbReference>
<dbReference type="RefSeq" id="WP_177174260.1">
    <property type="nucleotide sequence ID" value="NZ_FOGT01000006.1"/>
</dbReference>
<dbReference type="Gene3D" id="3.30.450.20">
    <property type="entry name" value="PAS domain"/>
    <property type="match status" value="1"/>
</dbReference>
<dbReference type="STRING" id="1601833.SAMN05518684_106150"/>
<dbReference type="InterPro" id="IPR051932">
    <property type="entry name" value="Bact_StressResp_Reg"/>
</dbReference>
<evidence type="ECO:0000313" key="4">
    <source>
        <dbReference type="Proteomes" id="UP000198571"/>
    </source>
</evidence>
<dbReference type="PROSITE" id="PS50801">
    <property type="entry name" value="STAS"/>
    <property type="match status" value="1"/>
</dbReference>
<evidence type="ECO:0000259" key="1">
    <source>
        <dbReference type="PROSITE" id="PS50112"/>
    </source>
</evidence>
<dbReference type="SUPFAM" id="SSF55785">
    <property type="entry name" value="PYP-like sensor domain (PAS domain)"/>
    <property type="match status" value="1"/>
</dbReference>
<dbReference type="PROSITE" id="PS50112">
    <property type="entry name" value="PAS"/>
    <property type="match status" value="1"/>
</dbReference>
<dbReference type="GO" id="GO:0006355">
    <property type="term" value="P:regulation of DNA-templated transcription"/>
    <property type="evidence" value="ECO:0007669"/>
    <property type="project" value="InterPro"/>
</dbReference>
<dbReference type="PANTHER" id="PTHR33745">
    <property type="entry name" value="RSBT ANTAGONIST PROTEIN RSBS-RELATED"/>
    <property type="match status" value="1"/>
</dbReference>
<dbReference type="AlphaFoldDB" id="A0A1H9TXS2"/>
<dbReference type="CDD" id="cd00130">
    <property type="entry name" value="PAS"/>
    <property type="match status" value="1"/>
</dbReference>
<dbReference type="SMART" id="SM00091">
    <property type="entry name" value="PAS"/>
    <property type="match status" value="1"/>
</dbReference>
<dbReference type="InterPro" id="IPR035965">
    <property type="entry name" value="PAS-like_dom_sf"/>
</dbReference>
<dbReference type="Gene3D" id="3.30.750.24">
    <property type="entry name" value="STAS domain"/>
    <property type="match status" value="1"/>
</dbReference>
<sequence>MFKEVIELFEESIIITDKNLYILYINKSYEQLFGLSFKEVEGRHLHEVFPETPDEARLATQTVTAKEGLSFKNINFHWKGRDLVLRVQTKIHYDQKGEIEFVMTQIEDVTENVERQQERDAMIQEMTINIIPVTEEIGILPLHAIKTENQKDIIVENTLIQCRSLGVKYLALDLSSLKVMDEEFAFIISRLLSTLKLLGVKVFISGIQPEVVPYIQTNYEYLSEHSTYQTLHQAIDELLCK</sequence>
<dbReference type="InterPro" id="IPR013767">
    <property type="entry name" value="PAS_fold"/>
</dbReference>
<feature type="domain" description="PAS" evidence="1">
    <location>
        <begin position="1"/>
        <end position="67"/>
    </location>
</feature>
<dbReference type="Proteomes" id="UP000198571">
    <property type="component" value="Unassembled WGS sequence"/>
</dbReference>
<reference evidence="4" key="1">
    <citation type="submission" date="2016-10" db="EMBL/GenBank/DDBJ databases">
        <authorList>
            <person name="Varghese N."/>
            <person name="Submissions S."/>
        </authorList>
    </citation>
    <scope>NUCLEOTIDE SEQUENCE [LARGE SCALE GENOMIC DNA]</scope>
    <source>
        <strain evidence="4">S9</strain>
    </source>
</reference>